<keyword evidence="24" id="KW-0560">Oxidoreductase</keyword>
<dbReference type="CDD" id="cd03470">
    <property type="entry name" value="Rieske_cytochrome_bc1"/>
    <property type="match status" value="1"/>
</dbReference>
<evidence type="ECO:0000256" key="5">
    <source>
        <dbReference type="ARBA" id="ARBA00019816"/>
    </source>
</evidence>
<evidence type="ECO:0000256" key="4">
    <source>
        <dbReference type="ARBA" id="ARBA00012951"/>
    </source>
</evidence>
<dbReference type="EMBL" id="UOEW01000166">
    <property type="protein sequence ID" value="VAW37398.1"/>
    <property type="molecule type" value="Genomic_DNA"/>
</dbReference>
<evidence type="ECO:0000256" key="14">
    <source>
        <dbReference type="ARBA" id="ARBA00023004"/>
    </source>
</evidence>
<evidence type="ECO:0000256" key="20">
    <source>
        <dbReference type="ARBA" id="ARBA00034078"/>
    </source>
</evidence>
<feature type="region of interest" description="Disordered" evidence="21">
    <location>
        <begin position="85"/>
        <end position="107"/>
    </location>
</feature>
<dbReference type="AlphaFoldDB" id="A0A3B0V1M1"/>
<dbReference type="Gene3D" id="1.20.5.510">
    <property type="entry name" value="Single helix bin"/>
    <property type="match status" value="1"/>
</dbReference>
<sequence>MTDKVNESRRNLLIATSVVGAIGAGFAAVPFIASWMPSERAKSAGGPVEANFSKLEMGQKLDVSWRGQPIFIVKRDQTQLATLPGLSNKLKDPDSEDSIQPESAKNLHRSQKQELLVMVGICTHLGCSPKYYPEIMPQVFDSEWQGGFYCPCHNSKFDISGRVYKGAPAGTNLVIPPYVYVDEGNLIIGLESLEGEA</sequence>
<feature type="transmembrane region" description="Helical" evidence="22">
    <location>
        <begin position="12"/>
        <end position="33"/>
    </location>
</feature>
<dbReference type="Pfam" id="PF00355">
    <property type="entry name" value="Rieske"/>
    <property type="match status" value="1"/>
</dbReference>
<keyword evidence="8 22" id="KW-0812">Transmembrane</keyword>
<evidence type="ECO:0000256" key="9">
    <source>
        <dbReference type="ARBA" id="ARBA00022714"/>
    </source>
</evidence>
<gene>
    <name evidence="24" type="ORF">MNBD_GAMMA01-1008</name>
</gene>
<dbReference type="InterPro" id="IPR006317">
    <property type="entry name" value="Ubiquinol_cyt_c_Rdtase_Fe-S-su"/>
</dbReference>
<dbReference type="InterPro" id="IPR014349">
    <property type="entry name" value="Rieske_Fe-S_prot"/>
</dbReference>
<keyword evidence="12" id="KW-0249">Electron transport</keyword>
<organism evidence="24">
    <name type="scientific">hydrothermal vent metagenome</name>
    <dbReference type="NCBI Taxonomy" id="652676"/>
    <lineage>
        <taxon>unclassified sequences</taxon>
        <taxon>metagenomes</taxon>
        <taxon>ecological metagenomes</taxon>
    </lineage>
</organism>
<dbReference type="Gene3D" id="2.102.10.10">
    <property type="entry name" value="Rieske [2Fe-2S] iron-sulphur domain"/>
    <property type="match status" value="1"/>
</dbReference>
<keyword evidence="9" id="KW-0001">2Fe-2S</keyword>
<evidence type="ECO:0000256" key="8">
    <source>
        <dbReference type="ARBA" id="ARBA00022692"/>
    </source>
</evidence>
<dbReference type="SUPFAM" id="SSF50022">
    <property type="entry name" value="ISP domain"/>
    <property type="match status" value="1"/>
</dbReference>
<dbReference type="Pfam" id="PF10399">
    <property type="entry name" value="UCR_Fe-S_N"/>
    <property type="match status" value="1"/>
</dbReference>
<dbReference type="InterPro" id="IPR036922">
    <property type="entry name" value="Rieske_2Fe-2S_sf"/>
</dbReference>
<evidence type="ECO:0000256" key="7">
    <source>
        <dbReference type="ARBA" id="ARBA00022475"/>
    </source>
</evidence>
<proteinExistence type="predicted"/>
<keyword evidence="13 22" id="KW-1133">Transmembrane helix</keyword>
<comment type="subunit">
    <text evidence="3">The main subunits of complex b-c1 are: cytochrome b, cytochrome c1 and the Rieske protein.</text>
</comment>
<evidence type="ECO:0000256" key="18">
    <source>
        <dbReference type="ARBA" id="ARBA00029351"/>
    </source>
</evidence>
<keyword evidence="16 22" id="KW-0472">Membrane</keyword>
<evidence type="ECO:0000313" key="24">
    <source>
        <dbReference type="EMBL" id="VAW37398.1"/>
    </source>
</evidence>
<dbReference type="InterPro" id="IPR005805">
    <property type="entry name" value="Rieske_Fe-S_prot_C"/>
</dbReference>
<dbReference type="PROSITE" id="PS51296">
    <property type="entry name" value="RIESKE"/>
    <property type="match status" value="1"/>
</dbReference>
<evidence type="ECO:0000256" key="13">
    <source>
        <dbReference type="ARBA" id="ARBA00022989"/>
    </source>
</evidence>
<dbReference type="GO" id="GO:0016491">
    <property type="term" value="F:oxidoreductase activity"/>
    <property type="evidence" value="ECO:0007669"/>
    <property type="project" value="UniProtKB-KW"/>
</dbReference>
<dbReference type="GO" id="GO:0046872">
    <property type="term" value="F:metal ion binding"/>
    <property type="evidence" value="ECO:0007669"/>
    <property type="project" value="UniProtKB-KW"/>
</dbReference>
<dbReference type="NCBIfam" id="TIGR01416">
    <property type="entry name" value="Rieske_proteo"/>
    <property type="match status" value="1"/>
</dbReference>
<keyword evidence="7" id="KW-1003">Cell membrane</keyword>
<dbReference type="PRINTS" id="PR00162">
    <property type="entry name" value="RIESKE"/>
</dbReference>
<dbReference type="PROSITE" id="PS51318">
    <property type="entry name" value="TAT"/>
    <property type="match status" value="1"/>
</dbReference>
<dbReference type="GO" id="GO:0051537">
    <property type="term" value="F:2 iron, 2 sulfur cluster binding"/>
    <property type="evidence" value="ECO:0007669"/>
    <property type="project" value="UniProtKB-KW"/>
</dbReference>
<dbReference type="GO" id="GO:0008121">
    <property type="term" value="F:quinol-cytochrome-c reductase activity"/>
    <property type="evidence" value="ECO:0007669"/>
    <property type="project" value="UniProtKB-EC"/>
</dbReference>
<keyword evidence="17" id="KW-1015">Disulfide bond</keyword>
<evidence type="ECO:0000256" key="10">
    <source>
        <dbReference type="ARBA" id="ARBA00022723"/>
    </source>
</evidence>
<evidence type="ECO:0000256" key="16">
    <source>
        <dbReference type="ARBA" id="ARBA00023136"/>
    </source>
</evidence>
<keyword evidence="15" id="KW-0411">Iron-sulfur</keyword>
<evidence type="ECO:0000256" key="12">
    <source>
        <dbReference type="ARBA" id="ARBA00022982"/>
    </source>
</evidence>
<dbReference type="PANTHER" id="PTHR10134">
    <property type="entry name" value="CYTOCHROME B-C1 COMPLEX SUBUNIT RIESKE, MITOCHONDRIAL"/>
    <property type="match status" value="1"/>
</dbReference>
<evidence type="ECO:0000256" key="15">
    <source>
        <dbReference type="ARBA" id="ARBA00023014"/>
    </source>
</evidence>
<evidence type="ECO:0000256" key="22">
    <source>
        <dbReference type="SAM" id="Phobius"/>
    </source>
</evidence>
<evidence type="ECO:0000259" key="23">
    <source>
        <dbReference type="PROSITE" id="PS51296"/>
    </source>
</evidence>
<reference evidence="24" key="1">
    <citation type="submission" date="2018-06" db="EMBL/GenBank/DDBJ databases">
        <authorList>
            <person name="Zhirakovskaya E."/>
        </authorList>
    </citation>
    <scope>NUCLEOTIDE SEQUENCE</scope>
</reference>
<evidence type="ECO:0000256" key="17">
    <source>
        <dbReference type="ARBA" id="ARBA00023157"/>
    </source>
</evidence>
<comment type="subcellular location">
    <subcellularLocation>
        <location evidence="2">Cell membrane</location>
        <topology evidence="2">Single-pass membrane protein</topology>
    </subcellularLocation>
</comment>
<evidence type="ECO:0000256" key="2">
    <source>
        <dbReference type="ARBA" id="ARBA00004162"/>
    </source>
</evidence>
<keyword evidence="10" id="KW-0479">Metal-binding</keyword>
<dbReference type="GO" id="GO:0005886">
    <property type="term" value="C:plasma membrane"/>
    <property type="evidence" value="ECO:0007669"/>
    <property type="project" value="UniProtKB-SubCell"/>
</dbReference>
<dbReference type="EC" id="7.1.1.8" evidence="4"/>
<evidence type="ECO:0000256" key="21">
    <source>
        <dbReference type="SAM" id="MobiDB-lite"/>
    </source>
</evidence>
<evidence type="ECO:0000256" key="11">
    <source>
        <dbReference type="ARBA" id="ARBA00022967"/>
    </source>
</evidence>
<dbReference type="InterPro" id="IPR006311">
    <property type="entry name" value="TAT_signal"/>
</dbReference>
<evidence type="ECO:0000256" key="19">
    <source>
        <dbReference type="ARBA" id="ARBA00032409"/>
    </source>
</evidence>
<evidence type="ECO:0000256" key="3">
    <source>
        <dbReference type="ARBA" id="ARBA00011649"/>
    </source>
</evidence>
<feature type="domain" description="Rieske" evidence="23">
    <location>
        <begin position="82"/>
        <end position="187"/>
    </location>
</feature>
<protein>
    <recommendedName>
        <fullName evidence="5">Ubiquinol-cytochrome c reductase iron-sulfur subunit</fullName>
        <ecNumber evidence="4">7.1.1.8</ecNumber>
    </recommendedName>
    <alternativeName>
        <fullName evidence="19">Rieske iron-sulfur protein</fullName>
    </alternativeName>
</protein>
<evidence type="ECO:0000256" key="6">
    <source>
        <dbReference type="ARBA" id="ARBA00022448"/>
    </source>
</evidence>
<dbReference type="InterPro" id="IPR019470">
    <property type="entry name" value="Ubiq_cytC_Rdtase_Fe-S_su_TAT"/>
</dbReference>
<comment type="cofactor">
    <cofactor evidence="20">
        <name>[2Fe-2S] cluster</name>
        <dbReference type="ChEBI" id="CHEBI:190135"/>
    </cofactor>
</comment>
<comment type="catalytic activity">
    <reaction evidence="18">
        <text>a quinol + 2 Fe(III)-[cytochrome c](out) = a quinone + 2 Fe(II)-[cytochrome c](out) + 2 H(+)(out)</text>
        <dbReference type="Rhea" id="RHEA:11484"/>
        <dbReference type="Rhea" id="RHEA-COMP:10350"/>
        <dbReference type="Rhea" id="RHEA-COMP:14399"/>
        <dbReference type="ChEBI" id="CHEBI:15378"/>
        <dbReference type="ChEBI" id="CHEBI:24646"/>
        <dbReference type="ChEBI" id="CHEBI:29033"/>
        <dbReference type="ChEBI" id="CHEBI:29034"/>
        <dbReference type="ChEBI" id="CHEBI:132124"/>
        <dbReference type="EC" id="7.1.1.8"/>
    </reaction>
</comment>
<comment type="function">
    <text evidence="1">Component of the ubiquinol-cytochrome c reductase complex (complex III or cytochrome b-c1 complex), which is a respiratory chain that generates an electrochemical potential coupled to ATP synthesis.</text>
</comment>
<evidence type="ECO:0000256" key="1">
    <source>
        <dbReference type="ARBA" id="ARBA00002444"/>
    </source>
</evidence>
<keyword evidence="6" id="KW-0813">Transport</keyword>
<keyword evidence="14" id="KW-0408">Iron</keyword>
<dbReference type="InterPro" id="IPR017941">
    <property type="entry name" value="Rieske_2Fe-2S"/>
</dbReference>
<accession>A0A3B0V1M1</accession>
<name>A0A3B0V1M1_9ZZZZ</name>
<keyword evidence="11" id="KW-1278">Translocase</keyword>